<dbReference type="Proteomes" id="UP001321543">
    <property type="component" value="Chromosome"/>
</dbReference>
<keyword evidence="1" id="KW-1133">Transmembrane helix</keyword>
<accession>A0ABM8FU09</accession>
<organism evidence="2 3">
    <name type="scientific">Microbacterium suwonense</name>
    <dbReference type="NCBI Taxonomy" id="683047"/>
    <lineage>
        <taxon>Bacteria</taxon>
        <taxon>Bacillati</taxon>
        <taxon>Actinomycetota</taxon>
        <taxon>Actinomycetes</taxon>
        <taxon>Micrococcales</taxon>
        <taxon>Microbacteriaceae</taxon>
        <taxon>Microbacterium</taxon>
    </lineage>
</organism>
<dbReference type="RefSeq" id="WP_286299100.1">
    <property type="nucleotide sequence ID" value="NZ_AP027728.1"/>
</dbReference>
<proteinExistence type="predicted"/>
<evidence type="ECO:0000313" key="2">
    <source>
        <dbReference type="EMBL" id="BDZ39170.1"/>
    </source>
</evidence>
<keyword evidence="1" id="KW-0472">Membrane</keyword>
<keyword evidence="3" id="KW-1185">Reference proteome</keyword>
<dbReference type="EMBL" id="AP027728">
    <property type="protein sequence ID" value="BDZ39170.1"/>
    <property type="molecule type" value="Genomic_DNA"/>
</dbReference>
<evidence type="ECO:0000256" key="1">
    <source>
        <dbReference type="SAM" id="Phobius"/>
    </source>
</evidence>
<protein>
    <submittedName>
        <fullName evidence="2">Uncharacterized protein</fullName>
    </submittedName>
</protein>
<sequence>MIVVIWNLVGPAVHSAVLQVGWCAVAIVAAGKTMVMIFKLLRRDLGYTV</sequence>
<name>A0ABM8FU09_9MICO</name>
<keyword evidence="1" id="KW-0812">Transmembrane</keyword>
<gene>
    <name evidence="2" type="ORF">GCM10025863_17840</name>
</gene>
<reference evidence="3" key="1">
    <citation type="journal article" date="2019" name="Int. J. Syst. Evol. Microbiol.">
        <title>The Global Catalogue of Microorganisms (GCM) 10K type strain sequencing project: providing services to taxonomists for standard genome sequencing and annotation.</title>
        <authorList>
            <consortium name="The Broad Institute Genomics Platform"/>
            <consortium name="The Broad Institute Genome Sequencing Center for Infectious Disease"/>
            <person name="Wu L."/>
            <person name="Ma J."/>
        </authorList>
    </citation>
    <scope>NUCLEOTIDE SEQUENCE [LARGE SCALE GENOMIC DNA]</scope>
    <source>
        <strain evidence="3">NBRC 106310</strain>
    </source>
</reference>
<feature type="transmembrane region" description="Helical" evidence="1">
    <location>
        <begin position="16"/>
        <end position="38"/>
    </location>
</feature>
<evidence type="ECO:0000313" key="3">
    <source>
        <dbReference type="Proteomes" id="UP001321543"/>
    </source>
</evidence>